<gene>
    <name evidence="2" type="ORF">LZC94_37135</name>
</gene>
<keyword evidence="1" id="KW-0812">Transmembrane</keyword>
<proteinExistence type="predicted"/>
<organism evidence="2 3">
    <name type="scientific">Pendulispora albinea</name>
    <dbReference type="NCBI Taxonomy" id="2741071"/>
    <lineage>
        <taxon>Bacteria</taxon>
        <taxon>Pseudomonadati</taxon>
        <taxon>Myxococcota</taxon>
        <taxon>Myxococcia</taxon>
        <taxon>Myxococcales</taxon>
        <taxon>Sorangiineae</taxon>
        <taxon>Pendulisporaceae</taxon>
        <taxon>Pendulispora</taxon>
    </lineage>
</organism>
<dbReference type="Gene3D" id="2.170.16.10">
    <property type="entry name" value="Hedgehog/Intein (Hint) domain"/>
    <property type="match status" value="1"/>
</dbReference>
<dbReference type="InterPro" id="IPR030934">
    <property type="entry name" value="Intein_C"/>
</dbReference>
<dbReference type="SUPFAM" id="SSF51294">
    <property type="entry name" value="Hedgehog/intein (Hint) domain"/>
    <property type="match status" value="1"/>
</dbReference>
<name>A0ABZ2LRR2_9BACT</name>
<keyword evidence="3" id="KW-1185">Reference proteome</keyword>
<feature type="transmembrane region" description="Helical" evidence="1">
    <location>
        <begin position="29"/>
        <end position="50"/>
    </location>
</feature>
<dbReference type="InterPro" id="IPR036844">
    <property type="entry name" value="Hint_dom_sf"/>
</dbReference>
<evidence type="ECO:0000313" key="2">
    <source>
        <dbReference type="EMBL" id="WXB13457.1"/>
    </source>
</evidence>
<dbReference type="NCBIfam" id="TIGR01443">
    <property type="entry name" value="intein_Cterm"/>
    <property type="match status" value="1"/>
</dbReference>
<reference evidence="2 3" key="1">
    <citation type="submission" date="2021-12" db="EMBL/GenBank/DDBJ databases">
        <title>Discovery of the Pendulisporaceae a myxobacterial family with distinct sporulation behavior and unique specialized metabolism.</title>
        <authorList>
            <person name="Garcia R."/>
            <person name="Popoff A."/>
            <person name="Bader C.D."/>
            <person name="Loehr J."/>
            <person name="Walesch S."/>
            <person name="Walt C."/>
            <person name="Boldt J."/>
            <person name="Bunk B."/>
            <person name="Haeckl F.J.F.P.J."/>
            <person name="Gunesch A.P."/>
            <person name="Birkelbach J."/>
            <person name="Nuebel U."/>
            <person name="Pietschmann T."/>
            <person name="Bach T."/>
            <person name="Mueller R."/>
        </authorList>
    </citation>
    <scope>NUCLEOTIDE SEQUENCE [LARGE SCALE GENOMIC DNA]</scope>
    <source>
        <strain evidence="2 3">MSr11954</strain>
    </source>
</reference>
<keyword evidence="1" id="KW-0472">Membrane</keyword>
<evidence type="ECO:0000313" key="3">
    <source>
        <dbReference type="Proteomes" id="UP001370348"/>
    </source>
</evidence>
<accession>A0ABZ2LRR2</accession>
<keyword evidence="1" id="KW-1133">Transmembrane helix</keyword>
<evidence type="ECO:0000256" key="1">
    <source>
        <dbReference type="SAM" id="Phobius"/>
    </source>
</evidence>
<dbReference type="Proteomes" id="UP001370348">
    <property type="component" value="Chromosome"/>
</dbReference>
<dbReference type="CDD" id="cd00081">
    <property type="entry name" value="Hint"/>
    <property type="match status" value="1"/>
</dbReference>
<dbReference type="EMBL" id="CP089984">
    <property type="protein sequence ID" value="WXB13457.1"/>
    <property type="molecule type" value="Genomic_DNA"/>
</dbReference>
<protein>
    <submittedName>
        <fullName evidence="2">HINT domain-containing protein</fullName>
    </submittedName>
</protein>
<dbReference type="Pfam" id="PF07591">
    <property type="entry name" value="PT-HINT"/>
    <property type="match status" value="1"/>
</dbReference>
<dbReference type="RefSeq" id="WP_394823067.1">
    <property type="nucleotide sequence ID" value="NZ_CP089984.1"/>
</dbReference>
<sequence length="465" mass="49086">MIKGASSRWRHIPETAWTRLFRDRRGVSSVEYAVLLVGILLLVAGGYRALGAATSTTTKSTTAVILGGTATVAGNGGSPYTGAGGTPGAVGPVCDGRGCSQPGGNCFVAGTPVATPSGERPIESLRAGDLVLTRGELDGTVSAHPVVQTFVRAAPSLVDVQIETADGDRESVRSTPEHPYWSIARGWVHAGELRANETLRDIGGRDVRVAHVVPVAQEALVYNIEVEQTHTYFVGHLATWVHNACSAIDNAVTGGGPPGVPGPVSIHHSLGTLQPNGVGKFEVKGPPWIIAVAPDRPWYQLGSSPNPQFNGQFIGLQNRPGSIETGRPGPQVRPPNLNPNTTFIDEAVAPSADEVFTDPLSGCTVIITPGEPPHLHHVLGSSLGDNPQEYETNLNNYLNSQGINPNGYPKPIIVKPNDYGWVTGDPSTATNGGFVYGKKTDGRMDWYLVKYGPDGPVKQHIGPVR</sequence>